<keyword evidence="7" id="KW-1185">Reference proteome</keyword>
<feature type="domain" description="TauD/TfdA-like" evidence="5">
    <location>
        <begin position="60"/>
        <end position="313"/>
    </location>
</feature>
<proteinExistence type="predicted"/>
<evidence type="ECO:0000256" key="1">
    <source>
        <dbReference type="ARBA" id="ARBA00001954"/>
    </source>
</evidence>
<keyword evidence="6" id="KW-0223">Dioxygenase</keyword>
<gene>
    <name evidence="6" type="ORF">A8926_6687</name>
</gene>
<evidence type="ECO:0000313" key="7">
    <source>
        <dbReference type="Proteomes" id="UP000233786"/>
    </source>
</evidence>
<dbReference type="PANTHER" id="PTHR10696">
    <property type="entry name" value="GAMMA-BUTYROBETAINE HYDROXYLASE-RELATED"/>
    <property type="match status" value="1"/>
</dbReference>
<comment type="caution">
    <text evidence="6">The sequence shown here is derived from an EMBL/GenBank/DDBJ whole genome shotgun (WGS) entry which is preliminary data.</text>
</comment>
<dbReference type="InterPro" id="IPR042098">
    <property type="entry name" value="TauD-like_sf"/>
</dbReference>
<accession>A0A2N3Y6N3</accession>
<comment type="cofactor">
    <cofactor evidence="1">
        <name>Fe(2+)</name>
        <dbReference type="ChEBI" id="CHEBI:29033"/>
    </cofactor>
</comment>
<keyword evidence="4" id="KW-0045">Antibiotic biosynthesis</keyword>
<dbReference type="Pfam" id="PF02668">
    <property type="entry name" value="TauD"/>
    <property type="match status" value="1"/>
</dbReference>
<name>A0A2N3Y6N3_SACSN</name>
<evidence type="ECO:0000256" key="3">
    <source>
        <dbReference type="ARBA" id="ARBA00023004"/>
    </source>
</evidence>
<dbReference type="InterPro" id="IPR003819">
    <property type="entry name" value="TauD/TfdA-like"/>
</dbReference>
<dbReference type="Gene3D" id="3.60.130.10">
    <property type="entry name" value="Clavaminate synthase-like"/>
    <property type="match status" value="1"/>
</dbReference>
<evidence type="ECO:0000259" key="5">
    <source>
        <dbReference type="Pfam" id="PF02668"/>
    </source>
</evidence>
<organism evidence="6 7">
    <name type="scientific">Saccharopolyspora spinosa</name>
    <dbReference type="NCBI Taxonomy" id="60894"/>
    <lineage>
        <taxon>Bacteria</taxon>
        <taxon>Bacillati</taxon>
        <taxon>Actinomycetota</taxon>
        <taxon>Actinomycetes</taxon>
        <taxon>Pseudonocardiales</taxon>
        <taxon>Pseudonocardiaceae</taxon>
        <taxon>Saccharopolyspora</taxon>
    </lineage>
</organism>
<dbReference type="Proteomes" id="UP000233786">
    <property type="component" value="Unassembled WGS sequence"/>
</dbReference>
<evidence type="ECO:0000256" key="2">
    <source>
        <dbReference type="ARBA" id="ARBA00023002"/>
    </source>
</evidence>
<dbReference type="OrthoDB" id="5491415at2"/>
<evidence type="ECO:0000313" key="6">
    <source>
        <dbReference type="EMBL" id="PKW18587.1"/>
    </source>
</evidence>
<evidence type="ECO:0000256" key="4">
    <source>
        <dbReference type="ARBA" id="ARBA00023194"/>
    </source>
</evidence>
<dbReference type="RefSeq" id="WP_010310023.1">
    <property type="nucleotide sequence ID" value="NZ_CP061007.1"/>
</dbReference>
<dbReference type="GO" id="GO:0051213">
    <property type="term" value="F:dioxygenase activity"/>
    <property type="evidence" value="ECO:0007669"/>
    <property type="project" value="UniProtKB-KW"/>
</dbReference>
<reference evidence="6" key="1">
    <citation type="submission" date="2017-12" db="EMBL/GenBank/DDBJ databases">
        <title>Sequencing the genomes of 1000 Actinobacteria strains.</title>
        <authorList>
            <person name="Klenk H.-P."/>
        </authorList>
    </citation>
    <scope>NUCLEOTIDE SEQUENCE [LARGE SCALE GENOMIC DNA]</scope>
    <source>
        <strain evidence="6">DSM 44228</strain>
    </source>
</reference>
<keyword evidence="2" id="KW-0560">Oxidoreductase</keyword>
<protein>
    <submittedName>
        <fullName evidence="6">TfdA family taurine catabolism dioxygenase TauD</fullName>
    </submittedName>
</protein>
<dbReference type="PANTHER" id="PTHR10696:SF56">
    <property type="entry name" value="TAUD_TFDA-LIKE DOMAIN-CONTAINING PROTEIN"/>
    <property type="match status" value="1"/>
</dbReference>
<dbReference type="AlphaFoldDB" id="A0A2N3Y6N3"/>
<keyword evidence="3" id="KW-0408">Iron</keyword>
<dbReference type="STRING" id="994479.GCA_000194155_04799"/>
<dbReference type="InterPro" id="IPR050411">
    <property type="entry name" value="AlphaKG_dependent_hydroxylases"/>
</dbReference>
<dbReference type="SUPFAM" id="SSF51197">
    <property type="entry name" value="Clavaminate synthase-like"/>
    <property type="match status" value="1"/>
</dbReference>
<dbReference type="GO" id="GO:0017000">
    <property type="term" value="P:antibiotic biosynthetic process"/>
    <property type="evidence" value="ECO:0007669"/>
    <property type="project" value="UniProtKB-KW"/>
</dbReference>
<sequence>MTTARASISRAEGPAVWTGAELQNSDDWIYHLSASQIAELDEALKHAKGLGLPLKDVTLDDFPLRAFGNDLARLSDEIESGRGFVLIRGLPVDEYSAEDAGLIYWGIGRHLGVPVPQNATGDLLGHVRDLGGREGRMIGKNASRGYNSNAGLAYHCDGSDVVGLLCLKTARVGGASTVVSTGAIHNKILDVRPDLLEVLYDDFPQDFHGEQPEGYPKYNWSPVFANHLGQLSSRYVPSHIRGAFKNYEELGGLSGEKLEALDLMDRYANELALSMDFERGDIQLLNNHTTLHSRTRFEDFDEPEKKRHLLRLWITLYRGRPLPAGFGRNPGYVDTTGARGGLPLSA</sequence>
<dbReference type="EMBL" id="PJNB01000001">
    <property type="protein sequence ID" value="PKW18587.1"/>
    <property type="molecule type" value="Genomic_DNA"/>
</dbReference>